<reference evidence="2 3" key="1">
    <citation type="journal article" date="2019" name="Int. J. Syst. Evol. Microbiol.">
        <title>The Global Catalogue of Microorganisms (GCM) 10K type strain sequencing project: providing services to taxonomists for standard genome sequencing and annotation.</title>
        <authorList>
            <consortium name="The Broad Institute Genomics Platform"/>
            <consortium name="The Broad Institute Genome Sequencing Center for Infectious Disease"/>
            <person name="Wu L."/>
            <person name="Ma J."/>
        </authorList>
    </citation>
    <scope>NUCLEOTIDE SEQUENCE [LARGE SCALE GENOMIC DNA]</scope>
    <source>
        <strain evidence="2 3">JCM 7356</strain>
    </source>
</reference>
<evidence type="ECO:0000259" key="1">
    <source>
        <dbReference type="Pfam" id="PF05685"/>
    </source>
</evidence>
<accession>A0ABN3DJP8</accession>
<dbReference type="InterPro" id="IPR011335">
    <property type="entry name" value="Restrct_endonuc-II-like"/>
</dbReference>
<dbReference type="Pfam" id="PF05685">
    <property type="entry name" value="Uma2"/>
    <property type="match status" value="1"/>
</dbReference>
<evidence type="ECO:0000313" key="3">
    <source>
        <dbReference type="Proteomes" id="UP001500305"/>
    </source>
</evidence>
<feature type="domain" description="Putative restriction endonuclease" evidence="1">
    <location>
        <begin position="24"/>
        <end position="208"/>
    </location>
</feature>
<dbReference type="RefSeq" id="WP_344635235.1">
    <property type="nucleotide sequence ID" value="NZ_BAAATR010000004.1"/>
</dbReference>
<name>A0ABN3DJP8_9ACTN</name>
<dbReference type="PANTHER" id="PTHR35400">
    <property type="entry name" value="SLR1083 PROTEIN"/>
    <property type="match status" value="1"/>
</dbReference>
<keyword evidence="3" id="KW-1185">Reference proteome</keyword>
<dbReference type="SUPFAM" id="SSF52980">
    <property type="entry name" value="Restriction endonuclease-like"/>
    <property type="match status" value="1"/>
</dbReference>
<gene>
    <name evidence="2" type="ORF">GCM10010430_12840</name>
</gene>
<dbReference type="Proteomes" id="UP001500305">
    <property type="component" value="Unassembled WGS sequence"/>
</dbReference>
<comment type="caution">
    <text evidence="2">The sequence shown here is derived from an EMBL/GenBank/DDBJ whole genome shotgun (WGS) entry which is preliminary data.</text>
</comment>
<dbReference type="Gene3D" id="3.90.1570.10">
    <property type="entry name" value="tt1808, chain A"/>
    <property type="match status" value="1"/>
</dbReference>
<proteinExistence type="predicted"/>
<dbReference type="InterPro" id="IPR008538">
    <property type="entry name" value="Uma2"/>
</dbReference>
<evidence type="ECO:0000313" key="2">
    <source>
        <dbReference type="EMBL" id="GAA2233579.1"/>
    </source>
</evidence>
<organism evidence="2 3">
    <name type="scientific">Kitasatospora cystarginea</name>
    <dbReference type="NCBI Taxonomy" id="58350"/>
    <lineage>
        <taxon>Bacteria</taxon>
        <taxon>Bacillati</taxon>
        <taxon>Actinomycetota</taxon>
        <taxon>Actinomycetes</taxon>
        <taxon>Kitasatosporales</taxon>
        <taxon>Streptomycetaceae</taxon>
        <taxon>Kitasatospora</taxon>
    </lineage>
</organism>
<dbReference type="CDD" id="cd06260">
    <property type="entry name" value="DUF820-like"/>
    <property type="match status" value="1"/>
</dbReference>
<keyword evidence="2" id="KW-0540">Nuclease</keyword>
<protein>
    <submittedName>
        <fullName evidence="2">Uma2 family endonuclease</fullName>
    </submittedName>
</protein>
<sequence>MSVAAIAHLVLPDTPYAMWVRGELEDYLHLPDGTRVEVVGGEIVVSPAPVYPHAAILDDIQRAVHYAQFSDPAYPWRVVQGINLNLIEVADGYIPDLAVVHADIDTQSWADDVLHLLPHQLELVVEVTSKSNADNDREPVFGRRTKATKWSGYARERVPYYLLVDRDPRQPGVTLFSEPDSASGRYGTAETWKFGDPVRLPEPFGVEIRTESWRPWSD</sequence>
<dbReference type="InterPro" id="IPR012296">
    <property type="entry name" value="Nuclease_put_TT1808"/>
</dbReference>
<dbReference type="PANTHER" id="PTHR35400:SF3">
    <property type="entry name" value="SLL1072 PROTEIN"/>
    <property type="match status" value="1"/>
</dbReference>
<dbReference type="EMBL" id="BAAATR010000004">
    <property type="protein sequence ID" value="GAA2233579.1"/>
    <property type="molecule type" value="Genomic_DNA"/>
</dbReference>
<keyword evidence="2" id="KW-0255">Endonuclease</keyword>
<keyword evidence="2" id="KW-0378">Hydrolase</keyword>
<dbReference type="GO" id="GO:0004519">
    <property type="term" value="F:endonuclease activity"/>
    <property type="evidence" value="ECO:0007669"/>
    <property type="project" value="UniProtKB-KW"/>
</dbReference>